<dbReference type="GO" id="GO:0005886">
    <property type="term" value="C:plasma membrane"/>
    <property type="evidence" value="ECO:0007669"/>
    <property type="project" value="UniProtKB-SubCell"/>
</dbReference>
<evidence type="ECO:0000313" key="10">
    <source>
        <dbReference type="EMBL" id="TVT42898.1"/>
    </source>
</evidence>
<feature type="transmembrane region" description="Helical" evidence="8">
    <location>
        <begin position="275"/>
        <end position="291"/>
    </location>
</feature>
<feature type="transmembrane region" description="Helical" evidence="8">
    <location>
        <begin position="114"/>
        <end position="130"/>
    </location>
</feature>
<dbReference type="GO" id="GO:0016763">
    <property type="term" value="F:pentosyltransferase activity"/>
    <property type="evidence" value="ECO:0007669"/>
    <property type="project" value="TreeGrafter"/>
</dbReference>
<evidence type="ECO:0000256" key="7">
    <source>
        <dbReference type="ARBA" id="ARBA00023136"/>
    </source>
</evidence>
<feature type="transmembrane region" description="Helical" evidence="8">
    <location>
        <begin position="211"/>
        <end position="229"/>
    </location>
</feature>
<accession>A0A558C296</accession>
<sequence>MLKKYEIILTVLALLLIGSPLAFDLGALPIQSWDEARQAVNSLEMLRSGGQWLITTFDHRPDLWNTKPPLLIWLQATSIGLLGPTEVAVRIPSLLASLGVVVLLYLAGRRMGRPGLGLLAGALLVTMPGYRGPHLARSGDYDALLCFWVLGQLLATFAYTETGRRRYLFWAAGAVGGAVLTKGVAGVLGLPSLALYLLVEKKLVATLRRPAFWGAVAVGLAGPVGYYLLRELALPGYLAAVWENELGGRYAHDLSYGPHPLLFHVTNLVKYQCRYWLPLLPLVGFLAVGPTSPSRRLGVLLGLFLVEWLAVITFSVTKFEWYTAPMLPALALLLALGVGAAYAKAQSWLPAWVQRAWWRPLLGGALAMGLVAIPIGRAFYWIKQERSGYQVWGEYRAYSAYVRDYRPAKTPAHILAYYDDNYFGSLHFYQQTLGARGLHLRCCGPDSLPQRLAPGAQVLVCLPDLRTRLLQRYAVRLVDERESCTLYEITGPAAKPLATK</sequence>
<dbReference type="RefSeq" id="WP_144843622.1">
    <property type="nucleotide sequence ID" value="NZ_VMRJ01000001.1"/>
</dbReference>
<evidence type="ECO:0000256" key="3">
    <source>
        <dbReference type="ARBA" id="ARBA00022676"/>
    </source>
</evidence>
<feature type="transmembrane region" description="Helical" evidence="8">
    <location>
        <begin position="357"/>
        <end position="380"/>
    </location>
</feature>
<feature type="transmembrane region" description="Helical" evidence="8">
    <location>
        <begin position="297"/>
        <end position="314"/>
    </location>
</feature>
<dbReference type="InterPro" id="IPR050297">
    <property type="entry name" value="LipidA_mod_glycosyltrf_83"/>
</dbReference>
<organism evidence="10 11">
    <name type="scientific">Hymenobacter setariae</name>
    <dbReference type="NCBI Taxonomy" id="2594794"/>
    <lineage>
        <taxon>Bacteria</taxon>
        <taxon>Pseudomonadati</taxon>
        <taxon>Bacteroidota</taxon>
        <taxon>Cytophagia</taxon>
        <taxon>Cytophagales</taxon>
        <taxon>Hymenobacteraceae</taxon>
        <taxon>Hymenobacter</taxon>
    </lineage>
</organism>
<dbReference type="AlphaFoldDB" id="A0A558C296"/>
<dbReference type="EMBL" id="VMRJ01000001">
    <property type="protein sequence ID" value="TVT42898.1"/>
    <property type="molecule type" value="Genomic_DNA"/>
</dbReference>
<dbReference type="GO" id="GO:0009103">
    <property type="term" value="P:lipopolysaccharide biosynthetic process"/>
    <property type="evidence" value="ECO:0007669"/>
    <property type="project" value="UniProtKB-ARBA"/>
</dbReference>
<evidence type="ECO:0000259" key="9">
    <source>
        <dbReference type="Pfam" id="PF13231"/>
    </source>
</evidence>
<dbReference type="Pfam" id="PF13231">
    <property type="entry name" value="PMT_2"/>
    <property type="match status" value="1"/>
</dbReference>
<evidence type="ECO:0000256" key="8">
    <source>
        <dbReference type="SAM" id="Phobius"/>
    </source>
</evidence>
<keyword evidence="7 8" id="KW-0472">Membrane</keyword>
<gene>
    <name evidence="10" type="ORF">FNT36_02055</name>
</gene>
<keyword evidence="6 8" id="KW-1133">Transmembrane helix</keyword>
<comment type="subcellular location">
    <subcellularLocation>
        <location evidence="1">Cell membrane</location>
        <topology evidence="1">Multi-pass membrane protein</topology>
    </subcellularLocation>
</comment>
<feature type="transmembrane region" description="Helical" evidence="8">
    <location>
        <begin position="167"/>
        <end position="199"/>
    </location>
</feature>
<evidence type="ECO:0000256" key="4">
    <source>
        <dbReference type="ARBA" id="ARBA00022679"/>
    </source>
</evidence>
<feature type="transmembrane region" description="Helical" evidence="8">
    <location>
        <begin position="142"/>
        <end position="160"/>
    </location>
</feature>
<proteinExistence type="predicted"/>
<evidence type="ECO:0000256" key="2">
    <source>
        <dbReference type="ARBA" id="ARBA00022475"/>
    </source>
</evidence>
<keyword evidence="11" id="KW-1185">Reference proteome</keyword>
<keyword evidence="4" id="KW-0808">Transferase</keyword>
<feature type="transmembrane region" description="Helical" evidence="8">
    <location>
        <begin position="87"/>
        <end position="107"/>
    </location>
</feature>
<dbReference type="OrthoDB" id="9775035at2"/>
<protein>
    <recommendedName>
        <fullName evidence="9">Glycosyltransferase RgtA/B/C/D-like domain-containing protein</fullName>
    </recommendedName>
</protein>
<comment type="caution">
    <text evidence="10">The sequence shown here is derived from an EMBL/GenBank/DDBJ whole genome shotgun (WGS) entry which is preliminary data.</text>
</comment>
<evidence type="ECO:0000256" key="5">
    <source>
        <dbReference type="ARBA" id="ARBA00022692"/>
    </source>
</evidence>
<dbReference type="PANTHER" id="PTHR33908">
    <property type="entry name" value="MANNOSYLTRANSFERASE YKCB-RELATED"/>
    <property type="match status" value="1"/>
</dbReference>
<keyword evidence="2" id="KW-1003">Cell membrane</keyword>
<dbReference type="Proteomes" id="UP000317624">
    <property type="component" value="Unassembled WGS sequence"/>
</dbReference>
<evidence type="ECO:0000256" key="6">
    <source>
        <dbReference type="ARBA" id="ARBA00022989"/>
    </source>
</evidence>
<feature type="domain" description="Glycosyltransferase RgtA/B/C/D-like" evidence="9">
    <location>
        <begin position="67"/>
        <end position="221"/>
    </location>
</feature>
<evidence type="ECO:0000256" key="1">
    <source>
        <dbReference type="ARBA" id="ARBA00004651"/>
    </source>
</evidence>
<keyword evidence="5 8" id="KW-0812">Transmembrane</keyword>
<reference evidence="10 11" key="1">
    <citation type="submission" date="2019-07" db="EMBL/GenBank/DDBJ databases">
        <title>Hymenobacter sp. straun FUR1 Genome sequencing and assembly.</title>
        <authorList>
            <person name="Chhetri G."/>
        </authorList>
    </citation>
    <scope>NUCLEOTIDE SEQUENCE [LARGE SCALE GENOMIC DNA]</scope>
    <source>
        <strain evidence="10 11">Fur1</strain>
    </source>
</reference>
<keyword evidence="3" id="KW-0328">Glycosyltransferase</keyword>
<feature type="transmembrane region" description="Helical" evidence="8">
    <location>
        <begin position="326"/>
        <end position="345"/>
    </location>
</feature>
<evidence type="ECO:0000313" key="11">
    <source>
        <dbReference type="Proteomes" id="UP000317624"/>
    </source>
</evidence>
<name>A0A558C296_9BACT</name>
<dbReference type="PANTHER" id="PTHR33908:SF11">
    <property type="entry name" value="MEMBRANE PROTEIN"/>
    <property type="match status" value="1"/>
</dbReference>
<dbReference type="InterPro" id="IPR038731">
    <property type="entry name" value="RgtA/B/C-like"/>
</dbReference>